<comment type="similarity">
    <text evidence="2">Belongs to the AB hydrolase superfamily. LDAH family.</text>
</comment>
<dbReference type="SUPFAM" id="SSF53474">
    <property type="entry name" value="alpha/beta-Hydrolases"/>
    <property type="match status" value="2"/>
</dbReference>
<dbReference type="PANTHER" id="PTHR13390:SF0">
    <property type="entry name" value="LIPID DROPLET-ASSOCIATED HYDROLASE"/>
    <property type="match status" value="1"/>
</dbReference>
<evidence type="ECO:0000256" key="3">
    <source>
        <dbReference type="ARBA" id="ARBA00022677"/>
    </source>
</evidence>
<evidence type="ECO:0000313" key="7">
    <source>
        <dbReference type="EMBL" id="OCT54976.1"/>
    </source>
</evidence>
<dbReference type="GO" id="GO:0019915">
    <property type="term" value="P:lipid storage"/>
    <property type="evidence" value="ECO:0007669"/>
    <property type="project" value="InterPro"/>
</dbReference>
<accession>A0A1C1D2G7</accession>
<protein>
    <submittedName>
        <fullName evidence="7">Uncharacterized protein</fullName>
    </submittedName>
</protein>
<comment type="caution">
    <text evidence="7">The sequence shown here is derived from an EMBL/GenBank/DDBJ whole genome shotgun (WGS) entry which is preliminary data.</text>
</comment>
<comment type="subcellular location">
    <subcellularLocation>
        <location evidence="1">Lipid droplet</location>
    </subcellularLocation>
</comment>
<evidence type="ECO:0000256" key="1">
    <source>
        <dbReference type="ARBA" id="ARBA00004502"/>
    </source>
</evidence>
<keyword evidence="6" id="KW-0812">Transmembrane</keyword>
<dbReference type="PANTHER" id="PTHR13390">
    <property type="entry name" value="LIPASE"/>
    <property type="match status" value="1"/>
</dbReference>
<dbReference type="GO" id="GO:0005811">
    <property type="term" value="C:lipid droplet"/>
    <property type="evidence" value="ECO:0007669"/>
    <property type="project" value="UniProtKB-SubCell"/>
</dbReference>
<proteinExistence type="inferred from homology"/>
<feature type="region of interest" description="Disordered" evidence="5">
    <location>
        <begin position="1"/>
        <end position="66"/>
    </location>
</feature>
<dbReference type="InterPro" id="IPR029058">
    <property type="entry name" value="AB_hydrolase_fold"/>
</dbReference>
<dbReference type="InterPro" id="IPR019363">
    <property type="entry name" value="LDAH"/>
</dbReference>
<reference evidence="8" key="1">
    <citation type="submission" date="2015-07" db="EMBL/GenBank/DDBJ databases">
        <authorList>
            <person name="Teixeira M.M."/>
            <person name="Souza R.C."/>
            <person name="Almeida L.G."/>
            <person name="Vicente V.A."/>
            <person name="de Hoog S."/>
            <person name="Bocca A.L."/>
            <person name="de Almeida S.R."/>
            <person name="Vasconcelos A.T."/>
            <person name="Felipe M.S."/>
        </authorList>
    </citation>
    <scope>NUCLEOTIDE SEQUENCE [LARGE SCALE GENOMIC DNA]</scope>
    <source>
        <strain evidence="8">KSF</strain>
    </source>
</reference>
<gene>
    <name evidence="7" type="ORF">CLCR_02883</name>
</gene>
<name>A0A1C1D2G7_9EURO</name>
<dbReference type="OrthoDB" id="448051at2759"/>
<keyword evidence="8" id="KW-1185">Reference proteome</keyword>
<evidence type="ECO:0000256" key="2">
    <source>
        <dbReference type="ARBA" id="ARBA00008300"/>
    </source>
</evidence>
<dbReference type="VEuPathDB" id="FungiDB:G647_05069"/>
<evidence type="ECO:0000256" key="5">
    <source>
        <dbReference type="SAM" id="MobiDB-lite"/>
    </source>
</evidence>
<dbReference type="Pfam" id="PF10230">
    <property type="entry name" value="LIDHydrolase"/>
    <property type="match status" value="2"/>
</dbReference>
<dbReference type="GO" id="GO:0016298">
    <property type="term" value="F:lipase activity"/>
    <property type="evidence" value="ECO:0007669"/>
    <property type="project" value="InterPro"/>
</dbReference>
<keyword evidence="6" id="KW-1133">Transmembrane helix</keyword>
<dbReference type="EMBL" id="LGRB01000003">
    <property type="protein sequence ID" value="OCT54976.1"/>
    <property type="molecule type" value="Genomic_DNA"/>
</dbReference>
<evidence type="ECO:0000313" key="8">
    <source>
        <dbReference type="Proteomes" id="UP000094526"/>
    </source>
</evidence>
<feature type="compositionally biased region" description="Low complexity" evidence="5">
    <location>
        <begin position="173"/>
        <end position="190"/>
    </location>
</feature>
<feature type="region of interest" description="Disordered" evidence="5">
    <location>
        <begin position="143"/>
        <end position="197"/>
    </location>
</feature>
<dbReference type="Proteomes" id="UP000094526">
    <property type="component" value="Unassembled WGS sequence"/>
</dbReference>
<keyword evidence="4" id="KW-0378">Hydrolase</keyword>
<evidence type="ECO:0000256" key="4">
    <source>
        <dbReference type="ARBA" id="ARBA00022801"/>
    </source>
</evidence>
<dbReference type="VEuPathDB" id="FungiDB:CLCR_02883"/>
<keyword evidence="6" id="KW-0472">Membrane</keyword>
<evidence type="ECO:0000256" key="6">
    <source>
        <dbReference type="SAM" id="Phobius"/>
    </source>
</evidence>
<dbReference type="AlphaFoldDB" id="A0A1C1D2G7"/>
<organism evidence="7 8">
    <name type="scientific">Cladophialophora carrionii</name>
    <dbReference type="NCBI Taxonomy" id="86049"/>
    <lineage>
        <taxon>Eukaryota</taxon>
        <taxon>Fungi</taxon>
        <taxon>Dikarya</taxon>
        <taxon>Ascomycota</taxon>
        <taxon>Pezizomycotina</taxon>
        <taxon>Eurotiomycetes</taxon>
        <taxon>Chaetothyriomycetidae</taxon>
        <taxon>Chaetothyriales</taxon>
        <taxon>Herpotrichiellaceae</taxon>
        <taxon>Cladophialophora</taxon>
    </lineage>
</organism>
<sequence>MMTTERERRRQRRRRLKSQISANIFVHAGSTRRHNQRTDSDSSESENVRRRISRSTSPAETDGEVEVCEAEAEAESKSKSKSKARLKLKLKRKLVFFITGNPGLVAYYHAFLSLVVRDLEQMGRTDDVVVVLVGMSLGGFDVQGTTHKTHGTSDSDSESDGKGKRTGMKKRGSASAASSYSESESESGSGPDHASHVNIHDSEEQRLLYPPTFKRGNARLFTLRDQVELSYARVEDLVDRMRMQREQDQDGEPGGMQQNQDGDPVEVVLMGHSVGAYICLELVRLWHERHQRDGMPLPHTAGQDLRTTSIAPAKPMLSSRSAPPWSPSACILLTPTIQDIHLSPSGLIATPLLTNLPFLPYLAQILVHSVLLRLVPASWFASLVSRLTGMQPGSHGLEATLAFLRSERGVEQALHMASWEMKEIRQNRWGKEVWGASHGVTPVVAAEEGLCSSPKLFFWFTKDDHWVAETTRKAIIGSQAPGTVVRRRHVAGSAETVEADEMAVQVNGTKETSRAKESPTIRVLESEGLLHAWCLDQSEIVAKGVRQWLEELWTDEA</sequence>
<keyword evidence="3" id="KW-0551">Lipid droplet</keyword>
<feature type="transmembrane region" description="Helical" evidence="6">
    <location>
        <begin position="94"/>
        <end position="116"/>
    </location>
</feature>
<dbReference type="STRING" id="86049.A0A1C1D2G7"/>